<evidence type="ECO:0000256" key="2">
    <source>
        <dbReference type="ARBA" id="ARBA00023002"/>
    </source>
</evidence>
<dbReference type="Pfam" id="PF01408">
    <property type="entry name" value="GFO_IDH_MocA"/>
    <property type="match status" value="1"/>
</dbReference>
<dbReference type="InterPro" id="IPR036291">
    <property type="entry name" value="NAD(P)-bd_dom_sf"/>
</dbReference>
<name>A0ABT8LB41_9BACT</name>
<reference evidence="5" key="1">
    <citation type="submission" date="2023-06" db="EMBL/GenBank/DDBJ databases">
        <title>Genomic of Agaribacillus aureum.</title>
        <authorList>
            <person name="Wang G."/>
        </authorList>
    </citation>
    <scope>NUCLEOTIDE SEQUENCE</scope>
    <source>
        <strain evidence="5">BMA12</strain>
    </source>
</reference>
<dbReference type="EMBL" id="JAUJEB010000005">
    <property type="protein sequence ID" value="MDN5214989.1"/>
    <property type="molecule type" value="Genomic_DNA"/>
</dbReference>
<dbReference type="SUPFAM" id="SSF51735">
    <property type="entry name" value="NAD(P)-binding Rossmann-fold domains"/>
    <property type="match status" value="1"/>
</dbReference>
<accession>A0ABT8LB41</accession>
<dbReference type="Proteomes" id="UP001172083">
    <property type="component" value="Unassembled WGS sequence"/>
</dbReference>
<evidence type="ECO:0000313" key="5">
    <source>
        <dbReference type="EMBL" id="MDN5214989.1"/>
    </source>
</evidence>
<dbReference type="PANTHER" id="PTHR43708">
    <property type="entry name" value="CONSERVED EXPRESSED OXIDOREDUCTASE (EUROFUNG)"/>
    <property type="match status" value="1"/>
</dbReference>
<feature type="domain" description="Gfo/Idh/MocA-like oxidoreductase N-terminal" evidence="3">
    <location>
        <begin position="16"/>
        <end position="134"/>
    </location>
</feature>
<sequence>MKIDTSPVLPKTKKPIVIIGAGGIVKDAHLPAYKKAGFEVKALYDLDVKKAEQLASDFGIDTVCQSLDALIKLAITNDCVYDVALPASAIIPVIDQIPEGSGVLIQKPMGNDLGQAKAILDLCREKQFLAGVNFQLRHAPYVKAAKNIIDNGVIGELHDIDVRMNVYTPWLLWDFLYKLPRVEILYHSIHYIDMIRYFFGNPKRVMAKTTKHPNMKALSSSRSSIILDYGDLIRANINTNHGHNFGPKHQESYFKFEGTEGAIKIRVGVYLDYPKGLPDKFEFISLNVSENWQQINLDGTWFPDAFIGPMSGLMCKMEDPTYEYINTVEDAIHTMDVVEKCYQSSEQEI</sequence>
<dbReference type="Gene3D" id="3.40.50.720">
    <property type="entry name" value="NAD(P)-binding Rossmann-like Domain"/>
    <property type="match status" value="1"/>
</dbReference>
<comment type="similarity">
    <text evidence="1">Belongs to the Gfo/Idh/MocA family.</text>
</comment>
<feature type="domain" description="Gfo/Idh/MocA-like oxidoreductase C-terminal" evidence="4">
    <location>
        <begin position="146"/>
        <end position="347"/>
    </location>
</feature>
<protein>
    <submittedName>
        <fullName evidence="5">Gfo/Idh/MocA family oxidoreductase</fullName>
    </submittedName>
</protein>
<dbReference type="InterPro" id="IPR051317">
    <property type="entry name" value="Gfo/Idh/MocA_oxidoreduct"/>
</dbReference>
<dbReference type="PANTHER" id="PTHR43708:SF5">
    <property type="entry name" value="CONSERVED EXPRESSED OXIDOREDUCTASE (EUROFUNG)-RELATED"/>
    <property type="match status" value="1"/>
</dbReference>
<comment type="caution">
    <text evidence="5">The sequence shown here is derived from an EMBL/GenBank/DDBJ whole genome shotgun (WGS) entry which is preliminary data.</text>
</comment>
<organism evidence="5 6">
    <name type="scientific">Agaribacillus aureus</name>
    <dbReference type="NCBI Taxonomy" id="3051825"/>
    <lineage>
        <taxon>Bacteria</taxon>
        <taxon>Pseudomonadati</taxon>
        <taxon>Bacteroidota</taxon>
        <taxon>Cytophagia</taxon>
        <taxon>Cytophagales</taxon>
        <taxon>Splendidivirgaceae</taxon>
        <taxon>Agaribacillus</taxon>
    </lineage>
</organism>
<evidence type="ECO:0000313" key="6">
    <source>
        <dbReference type="Proteomes" id="UP001172083"/>
    </source>
</evidence>
<dbReference type="RefSeq" id="WP_346760327.1">
    <property type="nucleotide sequence ID" value="NZ_JAUJEB010000005.1"/>
</dbReference>
<proteinExistence type="inferred from homology"/>
<dbReference type="SUPFAM" id="SSF55347">
    <property type="entry name" value="Glyceraldehyde-3-phosphate dehydrogenase-like, C-terminal domain"/>
    <property type="match status" value="1"/>
</dbReference>
<dbReference type="InterPro" id="IPR000683">
    <property type="entry name" value="Gfo/Idh/MocA-like_OxRdtase_N"/>
</dbReference>
<dbReference type="Pfam" id="PF02894">
    <property type="entry name" value="GFO_IDH_MocA_C"/>
    <property type="match status" value="1"/>
</dbReference>
<keyword evidence="6" id="KW-1185">Reference proteome</keyword>
<evidence type="ECO:0000256" key="1">
    <source>
        <dbReference type="ARBA" id="ARBA00010928"/>
    </source>
</evidence>
<dbReference type="InterPro" id="IPR004104">
    <property type="entry name" value="Gfo/Idh/MocA-like_OxRdtase_C"/>
</dbReference>
<keyword evidence="2" id="KW-0560">Oxidoreductase</keyword>
<evidence type="ECO:0000259" key="4">
    <source>
        <dbReference type="Pfam" id="PF02894"/>
    </source>
</evidence>
<gene>
    <name evidence="5" type="ORF">QQ020_23110</name>
</gene>
<dbReference type="Gene3D" id="3.30.360.10">
    <property type="entry name" value="Dihydrodipicolinate Reductase, domain 2"/>
    <property type="match status" value="1"/>
</dbReference>
<evidence type="ECO:0000259" key="3">
    <source>
        <dbReference type="Pfam" id="PF01408"/>
    </source>
</evidence>